<dbReference type="SUPFAM" id="SSF54631">
    <property type="entry name" value="CBS-domain pair"/>
    <property type="match status" value="1"/>
</dbReference>
<dbReference type="InterPro" id="IPR051257">
    <property type="entry name" value="Diverse_CBS-Domain"/>
</dbReference>
<feature type="domain" description="CBS" evidence="3">
    <location>
        <begin position="76"/>
        <end position="131"/>
    </location>
</feature>
<protein>
    <submittedName>
        <fullName evidence="4">CBS domain-containing protein</fullName>
    </submittedName>
</protein>
<dbReference type="Proteomes" id="UP000198403">
    <property type="component" value="Unassembled WGS sequence"/>
</dbReference>
<dbReference type="OrthoDB" id="9807125at2"/>
<dbReference type="Gene3D" id="3.10.580.10">
    <property type="entry name" value="CBS-domain"/>
    <property type="match status" value="1"/>
</dbReference>
<reference evidence="4 5" key="1">
    <citation type="submission" date="2017-06" db="EMBL/GenBank/DDBJ databases">
        <authorList>
            <person name="Kim H.J."/>
            <person name="Triplett B.A."/>
        </authorList>
    </citation>
    <scope>NUCLEOTIDE SEQUENCE [LARGE SCALE GENOMIC DNA]</scope>
    <source>
        <strain evidence="4 5">DSM 44272</strain>
    </source>
</reference>
<proteinExistence type="predicted"/>
<organism evidence="4 5">
    <name type="scientific">Blastococcus mobilis</name>
    <dbReference type="NCBI Taxonomy" id="1938746"/>
    <lineage>
        <taxon>Bacteria</taxon>
        <taxon>Bacillati</taxon>
        <taxon>Actinomycetota</taxon>
        <taxon>Actinomycetes</taxon>
        <taxon>Geodermatophilales</taxon>
        <taxon>Geodermatophilaceae</taxon>
        <taxon>Blastococcus</taxon>
    </lineage>
</organism>
<evidence type="ECO:0000313" key="5">
    <source>
        <dbReference type="Proteomes" id="UP000198403"/>
    </source>
</evidence>
<dbReference type="PANTHER" id="PTHR43080">
    <property type="entry name" value="CBS DOMAIN-CONTAINING PROTEIN CBSX3, MITOCHONDRIAL"/>
    <property type="match status" value="1"/>
</dbReference>
<name>A0A238ZMH9_9ACTN</name>
<dbReference type="SMART" id="SM00116">
    <property type="entry name" value="CBS"/>
    <property type="match status" value="2"/>
</dbReference>
<dbReference type="EMBL" id="FZNO01000030">
    <property type="protein sequence ID" value="SNR84540.1"/>
    <property type="molecule type" value="Genomic_DNA"/>
</dbReference>
<dbReference type="InterPro" id="IPR046342">
    <property type="entry name" value="CBS_dom_sf"/>
</dbReference>
<evidence type="ECO:0000256" key="1">
    <source>
        <dbReference type="ARBA" id="ARBA00023122"/>
    </source>
</evidence>
<gene>
    <name evidence="4" type="ORF">SAMN06272737_13050</name>
</gene>
<evidence type="ECO:0000256" key="2">
    <source>
        <dbReference type="PROSITE-ProRule" id="PRU00703"/>
    </source>
</evidence>
<dbReference type="AlphaFoldDB" id="A0A238ZMH9"/>
<accession>A0A238ZMH9</accession>
<keyword evidence="5" id="KW-1185">Reference proteome</keyword>
<dbReference type="RefSeq" id="WP_089338479.1">
    <property type="nucleotide sequence ID" value="NZ_FZNO01000030.1"/>
</dbReference>
<evidence type="ECO:0000313" key="4">
    <source>
        <dbReference type="EMBL" id="SNR84540.1"/>
    </source>
</evidence>
<sequence length="143" mass="15463">MQISQLLRHKGREVTTIDGAESVRTALALLADKGIGALVVSSDGRRIDGIVSERDVARGLHSRGAGLLAEPVSSVMTAQVHTCQLNASVHDLARTMTDHRVRHVPVVEDGALIGIVSIGDVVKARLDELEEERRQLVDYIQTP</sequence>
<dbReference type="InterPro" id="IPR044725">
    <property type="entry name" value="CBSX3_CBS_dom"/>
</dbReference>
<dbReference type="PANTHER" id="PTHR43080:SF2">
    <property type="entry name" value="CBS DOMAIN-CONTAINING PROTEIN"/>
    <property type="match status" value="1"/>
</dbReference>
<keyword evidence="1 2" id="KW-0129">CBS domain</keyword>
<feature type="domain" description="CBS" evidence="3">
    <location>
        <begin position="7"/>
        <end position="70"/>
    </location>
</feature>
<dbReference type="Pfam" id="PF00571">
    <property type="entry name" value="CBS"/>
    <property type="match status" value="2"/>
</dbReference>
<dbReference type="InterPro" id="IPR000644">
    <property type="entry name" value="CBS_dom"/>
</dbReference>
<dbReference type="PROSITE" id="PS51371">
    <property type="entry name" value="CBS"/>
    <property type="match status" value="2"/>
</dbReference>
<evidence type="ECO:0000259" key="3">
    <source>
        <dbReference type="PROSITE" id="PS51371"/>
    </source>
</evidence>
<dbReference type="CDD" id="cd04623">
    <property type="entry name" value="CBS_pair_bac_euk"/>
    <property type="match status" value="1"/>
</dbReference>